<keyword evidence="1" id="KW-1133">Transmembrane helix</keyword>
<proteinExistence type="predicted"/>
<keyword evidence="1" id="KW-0812">Transmembrane</keyword>
<evidence type="ECO:0000313" key="2">
    <source>
        <dbReference type="EMBL" id="GBG34040.1"/>
    </source>
</evidence>
<feature type="transmembrane region" description="Helical" evidence="1">
    <location>
        <begin position="337"/>
        <end position="360"/>
    </location>
</feature>
<name>A0A2R5GT68_9STRA</name>
<evidence type="ECO:0000313" key="3">
    <source>
        <dbReference type="Proteomes" id="UP000241890"/>
    </source>
</evidence>
<feature type="transmembrane region" description="Helical" evidence="1">
    <location>
        <begin position="281"/>
        <end position="299"/>
    </location>
</feature>
<sequence length="422" mass="48548">MSYAMATSTERMSSAGSAGSASELKDIDLHDDHGDGFQAFSLGADDAMNTRRVFAVRGNSLRQGPHMPFSFRWLVSVNGLEYVQLVLWLVKDWSWSQVHWLYPGMIAGTSAVLVSIWLVIMAVREDVYSEAFLATGTLLWLCANYVWMVGELLEENVIEDDDYGEELYNTSYEIAKYTTLVSVIWVNLYFWAMIPLNIFWDEQGSELVAQINHNSPPPRFRYIFRTFREYESLHLFFWSIKDMLWAWNSKWGYLAFFFPTMLLNMDLLWLYATHRDQAIDFWHYLAMFFWLFANGLWAFGELYRELPNDGEISDDQWDAYAWPTLPLPNSHFEPRYAAGWFMFAASLTLVLFYSYWICFARIRSAGSFSRDIEVRIGTDSTMPAADKPSLRSIGFGGADFEAISTSTAASSDSTDNNGLVHI</sequence>
<gene>
    <name evidence="2" type="ORF">FCC1311_102632</name>
</gene>
<organism evidence="2 3">
    <name type="scientific">Hondaea fermentalgiana</name>
    <dbReference type="NCBI Taxonomy" id="2315210"/>
    <lineage>
        <taxon>Eukaryota</taxon>
        <taxon>Sar</taxon>
        <taxon>Stramenopiles</taxon>
        <taxon>Bigyra</taxon>
        <taxon>Labyrinthulomycetes</taxon>
        <taxon>Thraustochytrida</taxon>
        <taxon>Thraustochytriidae</taxon>
        <taxon>Hondaea</taxon>
    </lineage>
</organism>
<reference evidence="2 3" key="1">
    <citation type="submission" date="2017-12" db="EMBL/GenBank/DDBJ databases">
        <title>Sequencing, de novo assembly and annotation of complete genome of a new Thraustochytrid species, strain FCC1311.</title>
        <authorList>
            <person name="Sedici K."/>
            <person name="Godart F."/>
            <person name="Aiese Cigliano R."/>
            <person name="Sanseverino W."/>
            <person name="Barakat M."/>
            <person name="Ortet P."/>
            <person name="Marechal E."/>
            <person name="Cagnac O."/>
            <person name="Amato A."/>
        </authorList>
    </citation>
    <scope>NUCLEOTIDE SEQUENCE [LARGE SCALE GENOMIC DNA]</scope>
</reference>
<dbReference type="Proteomes" id="UP000241890">
    <property type="component" value="Unassembled WGS sequence"/>
</dbReference>
<accession>A0A2R5GT68</accession>
<keyword evidence="1" id="KW-0472">Membrane</keyword>
<protein>
    <submittedName>
        <fullName evidence="2">Uncharacterized protein</fullName>
    </submittedName>
</protein>
<dbReference type="InParanoid" id="A0A2R5GT68"/>
<dbReference type="AlphaFoldDB" id="A0A2R5GT68"/>
<dbReference type="OrthoDB" id="10580406at2759"/>
<evidence type="ECO:0000256" key="1">
    <source>
        <dbReference type="SAM" id="Phobius"/>
    </source>
</evidence>
<feature type="transmembrane region" description="Helical" evidence="1">
    <location>
        <begin position="102"/>
        <end position="120"/>
    </location>
</feature>
<keyword evidence="3" id="KW-1185">Reference proteome</keyword>
<feature type="transmembrane region" description="Helical" evidence="1">
    <location>
        <begin position="251"/>
        <end position="269"/>
    </location>
</feature>
<feature type="transmembrane region" description="Helical" evidence="1">
    <location>
        <begin position="127"/>
        <end position="147"/>
    </location>
</feature>
<dbReference type="EMBL" id="BEYU01000178">
    <property type="protein sequence ID" value="GBG34040.1"/>
    <property type="molecule type" value="Genomic_DNA"/>
</dbReference>
<comment type="caution">
    <text evidence="2">The sequence shown here is derived from an EMBL/GenBank/DDBJ whole genome shotgun (WGS) entry which is preliminary data.</text>
</comment>